<comment type="similarity">
    <text evidence="3">Belongs to the CpsD/CapB family.</text>
</comment>
<dbReference type="InterPro" id="IPR050445">
    <property type="entry name" value="Bact_polysacc_biosynth/exp"/>
</dbReference>
<dbReference type="InterPro" id="IPR027417">
    <property type="entry name" value="P-loop_NTPase"/>
</dbReference>
<organism evidence="21 22">
    <name type="scientific">Ilumatobacter fluminis</name>
    <dbReference type="NCBI Taxonomy" id="467091"/>
    <lineage>
        <taxon>Bacteria</taxon>
        <taxon>Bacillati</taxon>
        <taxon>Actinomycetota</taxon>
        <taxon>Acidimicrobiia</taxon>
        <taxon>Acidimicrobiales</taxon>
        <taxon>Ilumatobacteraceae</taxon>
        <taxon>Ilumatobacter</taxon>
    </lineage>
</organism>
<evidence type="ECO:0000259" key="19">
    <source>
        <dbReference type="Pfam" id="PF02706"/>
    </source>
</evidence>
<dbReference type="RefSeq" id="WP_133870705.1">
    <property type="nucleotide sequence ID" value="NZ_SOAU01000001.1"/>
</dbReference>
<gene>
    <name evidence="21" type="ORF">BDK89_4114</name>
</gene>
<dbReference type="SUPFAM" id="SSF52540">
    <property type="entry name" value="P-loop containing nucleoside triphosphate hydrolases"/>
    <property type="match status" value="1"/>
</dbReference>
<evidence type="ECO:0000256" key="2">
    <source>
        <dbReference type="ARBA" id="ARBA00006683"/>
    </source>
</evidence>
<dbReference type="PANTHER" id="PTHR32309:SF13">
    <property type="entry name" value="FERRIC ENTEROBACTIN TRANSPORT PROTEIN FEPE"/>
    <property type="match status" value="1"/>
</dbReference>
<feature type="transmembrane region" description="Helical" evidence="18">
    <location>
        <begin position="21"/>
        <end position="41"/>
    </location>
</feature>
<protein>
    <recommendedName>
        <fullName evidence="5">non-specific protein-tyrosine kinase</fullName>
        <ecNumber evidence="5">2.7.10.2</ecNumber>
    </recommendedName>
</protein>
<evidence type="ECO:0000313" key="21">
    <source>
        <dbReference type="EMBL" id="TDT18493.1"/>
    </source>
</evidence>
<evidence type="ECO:0000256" key="8">
    <source>
        <dbReference type="ARBA" id="ARBA00022679"/>
    </source>
</evidence>
<evidence type="ECO:0000256" key="10">
    <source>
        <dbReference type="ARBA" id="ARBA00022741"/>
    </source>
</evidence>
<evidence type="ECO:0000256" key="5">
    <source>
        <dbReference type="ARBA" id="ARBA00011903"/>
    </source>
</evidence>
<evidence type="ECO:0000256" key="17">
    <source>
        <dbReference type="SAM" id="MobiDB-lite"/>
    </source>
</evidence>
<evidence type="ECO:0000256" key="15">
    <source>
        <dbReference type="ARBA" id="ARBA00023137"/>
    </source>
</evidence>
<dbReference type="GO" id="GO:0005886">
    <property type="term" value="C:plasma membrane"/>
    <property type="evidence" value="ECO:0007669"/>
    <property type="project" value="UniProtKB-SubCell"/>
</dbReference>
<feature type="domain" description="Polysaccharide chain length determinant N-terminal" evidence="19">
    <location>
        <begin position="8"/>
        <end position="97"/>
    </location>
</feature>
<proteinExistence type="inferred from homology"/>
<dbReference type="GO" id="GO:0005524">
    <property type="term" value="F:ATP binding"/>
    <property type="evidence" value="ECO:0007669"/>
    <property type="project" value="UniProtKB-KW"/>
</dbReference>
<comment type="caution">
    <text evidence="21">The sequence shown here is derived from an EMBL/GenBank/DDBJ whole genome shotgun (WGS) entry which is preliminary data.</text>
</comment>
<dbReference type="InterPro" id="IPR003856">
    <property type="entry name" value="LPS_length_determ_N"/>
</dbReference>
<dbReference type="EMBL" id="SOAU01000001">
    <property type="protein sequence ID" value="TDT18493.1"/>
    <property type="molecule type" value="Genomic_DNA"/>
</dbReference>
<dbReference type="Pfam" id="PF02706">
    <property type="entry name" value="Wzz"/>
    <property type="match status" value="1"/>
</dbReference>
<dbReference type="Gene3D" id="3.40.50.300">
    <property type="entry name" value="P-loop containing nucleotide triphosphate hydrolases"/>
    <property type="match status" value="1"/>
</dbReference>
<keyword evidence="9 18" id="KW-0812">Transmembrane</keyword>
<dbReference type="PANTHER" id="PTHR32309">
    <property type="entry name" value="TYROSINE-PROTEIN KINASE"/>
    <property type="match status" value="1"/>
</dbReference>
<evidence type="ECO:0000256" key="18">
    <source>
        <dbReference type="SAM" id="Phobius"/>
    </source>
</evidence>
<dbReference type="OrthoDB" id="9812433at2"/>
<dbReference type="Proteomes" id="UP000294558">
    <property type="component" value="Unassembled WGS sequence"/>
</dbReference>
<feature type="domain" description="AAA" evidence="20">
    <location>
        <begin position="314"/>
        <end position="477"/>
    </location>
</feature>
<evidence type="ECO:0000256" key="6">
    <source>
        <dbReference type="ARBA" id="ARBA00022475"/>
    </source>
</evidence>
<keyword evidence="8" id="KW-0808">Transferase</keyword>
<sequence>MSPTADHMTLHDYLAIVRRRSWVVLLSVAIASGMASVLSIAQTPVYEAEAQLLVQTRSSDSLFGSGLDLRSGDAGRAVQTEIQVLEGERVQARLMSTLDLVERPPSVSATVVGSTDVISAKVRGATPDVAASLANQYVQAYIDERREQSVEDLLAGTAQVQFKISELQTQIDALADDDPQRTTLLAQQATFGQTLNQLQVDAALKTGGASVVKSATVPRDPVVPTPLRTAVVAGIVGLLLGLAAAFAIDYFDDSVRTEEDLESVAGRPVLAVVPIDPPIDHRPVSLSAPSDFAVEIYRGLRTNIQFLGLDRPTRVIQVTSSLPGEGKTTTATNLAVVLAQTGRTVLIVDADLRRPRVHEVFSVPQSPGVIDLLVGEPVDLVAAGLDLEDGVELSVAASGTVPGNPGELLSSGRTRDLLRELADRYDYVIVDSAPVLPVADSLALAGSVDAVLFVTQAKRATKRSVAEALERLDRVQAPIVGMVLNQATAADRVGTYGYGYGYGDGESGPRKARAAASSEPAPAADNRPPS</sequence>
<keyword evidence="14 18" id="KW-0472">Membrane</keyword>
<evidence type="ECO:0000256" key="7">
    <source>
        <dbReference type="ARBA" id="ARBA00022519"/>
    </source>
</evidence>
<evidence type="ECO:0000256" key="3">
    <source>
        <dbReference type="ARBA" id="ARBA00007316"/>
    </source>
</evidence>
<evidence type="ECO:0000256" key="12">
    <source>
        <dbReference type="ARBA" id="ARBA00022840"/>
    </source>
</evidence>
<comment type="subcellular location">
    <subcellularLocation>
        <location evidence="1">Cell inner membrane</location>
        <topology evidence="1">Multi-pass membrane protein</topology>
    </subcellularLocation>
</comment>
<evidence type="ECO:0000256" key="11">
    <source>
        <dbReference type="ARBA" id="ARBA00022777"/>
    </source>
</evidence>
<feature type="region of interest" description="Disordered" evidence="17">
    <location>
        <begin position="502"/>
        <end position="530"/>
    </location>
</feature>
<dbReference type="AlphaFoldDB" id="A0A4R7I6Q7"/>
<dbReference type="Pfam" id="PF13614">
    <property type="entry name" value="AAA_31"/>
    <property type="match status" value="1"/>
</dbReference>
<feature type="compositionally biased region" description="Low complexity" evidence="17">
    <location>
        <begin position="514"/>
        <end position="524"/>
    </location>
</feature>
<keyword evidence="7" id="KW-0997">Cell inner membrane</keyword>
<evidence type="ECO:0000256" key="14">
    <source>
        <dbReference type="ARBA" id="ARBA00023136"/>
    </source>
</evidence>
<dbReference type="CDD" id="cd05387">
    <property type="entry name" value="BY-kinase"/>
    <property type="match status" value="1"/>
</dbReference>
<reference evidence="21 22" key="1">
    <citation type="submission" date="2019-03" db="EMBL/GenBank/DDBJ databases">
        <title>Sequencing the genomes of 1000 actinobacteria strains.</title>
        <authorList>
            <person name="Klenk H.-P."/>
        </authorList>
    </citation>
    <scope>NUCLEOTIDE SEQUENCE [LARGE SCALE GENOMIC DNA]</scope>
    <source>
        <strain evidence="21 22">DSM 18936</strain>
    </source>
</reference>
<evidence type="ECO:0000256" key="16">
    <source>
        <dbReference type="ARBA" id="ARBA00051245"/>
    </source>
</evidence>
<evidence type="ECO:0000256" key="13">
    <source>
        <dbReference type="ARBA" id="ARBA00022989"/>
    </source>
</evidence>
<keyword evidence="6" id="KW-1003">Cell membrane</keyword>
<keyword evidence="12" id="KW-0067">ATP-binding</keyword>
<keyword evidence="22" id="KW-1185">Reference proteome</keyword>
<dbReference type="NCBIfam" id="TIGR01007">
    <property type="entry name" value="eps_fam"/>
    <property type="match status" value="1"/>
</dbReference>
<accession>A0A4R7I6Q7</accession>
<evidence type="ECO:0000256" key="1">
    <source>
        <dbReference type="ARBA" id="ARBA00004429"/>
    </source>
</evidence>
<comment type="similarity">
    <text evidence="2">Belongs to the CpsC/CapA family.</text>
</comment>
<dbReference type="InterPro" id="IPR005702">
    <property type="entry name" value="Wzc-like_C"/>
</dbReference>
<evidence type="ECO:0000259" key="20">
    <source>
        <dbReference type="Pfam" id="PF13614"/>
    </source>
</evidence>
<evidence type="ECO:0000313" key="22">
    <source>
        <dbReference type="Proteomes" id="UP000294558"/>
    </source>
</evidence>
<keyword evidence="11 21" id="KW-0418">Kinase</keyword>
<keyword evidence="15 21" id="KW-0829">Tyrosine-protein kinase</keyword>
<name>A0A4R7I6Q7_9ACTN</name>
<evidence type="ECO:0000256" key="9">
    <source>
        <dbReference type="ARBA" id="ARBA00022692"/>
    </source>
</evidence>
<evidence type="ECO:0000256" key="4">
    <source>
        <dbReference type="ARBA" id="ARBA00008883"/>
    </source>
</evidence>
<comment type="catalytic activity">
    <reaction evidence="16">
        <text>L-tyrosyl-[protein] + ATP = O-phospho-L-tyrosyl-[protein] + ADP + H(+)</text>
        <dbReference type="Rhea" id="RHEA:10596"/>
        <dbReference type="Rhea" id="RHEA-COMP:10136"/>
        <dbReference type="Rhea" id="RHEA-COMP:20101"/>
        <dbReference type="ChEBI" id="CHEBI:15378"/>
        <dbReference type="ChEBI" id="CHEBI:30616"/>
        <dbReference type="ChEBI" id="CHEBI:46858"/>
        <dbReference type="ChEBI" id="CHEBI:61978"/>
        <dbReference type="ChEBI" id="CHEBI:456216"/>
        <dbReference type="EC" id="2.7.10.2"/>
    </reaction>
</comment>
<dbReference type="GO" id="GO:0004713">
    <property type="term" value="F:protein tyrosine kinase activity"/>
    <property type="evidence" value="ECO:0007669"/>
    <property type="project" value="UniProtKB-KW"/>
</dbReference>
<dbReference type="EC" id="2.7.10.2" evidence="5"/>
<keyword evidence="10" id="KW-0547">Nucleotide-binding</keyword>
<keyword evidence="13 18" id="KW-1133">Transmembrane helix</keyword>
<comment type="similarity">
    <text evidence="4">Belongs to the etk/wzc family.</text>
</comment>
<dbReference type="InterPro" id="IPR025669">
    <property type="entry name" value="AAA_dom"/>
</dbReference>